<dbReference type="RefSeq" id="WP_138549080.1">
    <property type="nucleotide sequence ID" value="NZ_PNCG01000026.1"/>
</dbReference>
<sequence length="108" mass="12156">MSIEINLADASGRNYVGKPNGERFRALKKIDTLDQDGTEELILEFPANVDGITSSFFVGLFKPSMLVSGSEERFKERLKIVGDNEEIRRCVEHAIHHVFLTESINGIF</sequence>
<proteinExistence type="predicted"/>
<gene>
    <name evidence="1" type="ORF">CWC05_18300</name>
</gene>
<name>A0A5S3YZN7_9GAMM</name>
<reference evidence="1 2" key="1">
    <citation type="submission" date="2017-12" db="EMBL/GenBank/DDBJ databases">
        <authorList>
            <person name="Paulsen S."/>
            <person name="Gram L.K."/>
        </authorList>
    </citation>
    <scope>NUCLEOTIDE SEQUENCE [LARGE SCALE GENOMIC DNA]</scope>
    <source>
        <strain evidence="1 2">S2897</strain>
    </source>
</reference>
<protein>
    <submittedName>
        <fullName evidence="1">Uncharacterized protein</fullName>
    </submittedName>
</protein>
<accession>A0A5S3YZN7</accession>
<evidence type="ECO:0000313" key="1">
    <source>
        <dbReference type="EMBL" id="TMP85493.1"/>
    </source>
</evidence>
<dbReference type="Proteomes" id="UP000305874">
    <property type="component" value="Unassembled WGS sequence"/>
</dbReference>
<reference evidence="2" key="2">
    <citation type="submission" date="2019-06" db="EMBL/GenBank/DDBJ databases">
        <title>Co-occurence of chitin degradation, pigmentation and bioactivity in marine Pseudoalteromonas.</title>
        <authorList>
            <person name="Sonnenschein E.C."/>
            <person name="Bech P.K."/>
        </authorList>
    </citation>
    <scope>NUCLEOTIDE SEQUENCE [LARGE SCALE GENOMIC DNA]</scope>
    <source>
        <strain evidence="2">S2897</strain>
    </source>
</reference>
<comment type="caution">
    <text evidence="1">The sequence shown here is derived from an EMBL/GenBank/DDBJ whole genome shotgun (WGS) entry which is preliminary data.</text>
</comment>
<organism evidence="1 2">
    <name type="scientific">Pseudoalteromonas ruthenica</name>
    <dbReference type="NCBI Taxonomy" id="151081"/>
    <lineage>
        <taxon>Bacteria</taxon>
        <taxon>Pseudomonadati</taxon>
        <taxon>Pseudomonadota</taxon>
        <taxon>Gammaproteobacteria</taxon>
        <taxon>Alteromonadales</taxon>
        <taxon>Pseudoalteromonadaceae</taxon>
        <taxon>Pseudoalteromonas</taxon>
    </lineage>
</organism>
<dbReference type="AlphaFoldDB" id="A0A5S3YZN7"/>
<evidence type="ECO:0000313" key="2">
    <source>
        <dbReference type="Proteomes" id="UP000305874"/>
    </source>
</evidence>
<dbReference type="EMBL" id="PNCG01000026">
    <property type="protein sequence ID" value="TMP85493.1"/>
    <property type="molecule type" value="Genomic_DNA"/>
</dbReference>